<comment type="subcellular location">
    <subcellularLocation>
        <location evidence="1">Cell membrane</location>
        <topology evidence="1">Multi-pass membrane protein</topology>
    </subcellularLocation>
</comment>
<keyword evidence="7" id="KW-0046">Antibiotic resistance</keyword>
<feature type="transmembrane region" description="Helical" evidence="9">
    <location>
        <begin position="428"/>
        <end position="447"/>
    </location>
</feature>
<feature type="region of interest" description="Disordered" evidence="8">
    <location>
        <begin position="1"/>
        <end position="28"/>
    </location>
</feature>
<feature type="transmembrane region" description="Helical" evidence="9">
    <location>
        <begin position="385"/>
        <end position="407"/>
    </location>
</feature>
<feature type="transmembrane region" description="Helical" evidence="9">
    <location>
        <begin position="327"/>
        <end position="345"/>
    </location>
</feature>
<evidence type="ECO:0000256" key="3">
    <source>
        <dbReference type="ARBA" id="ARBA00022475"/>
    </source>
</evidence>
<evidence type="ECO:0000256" key="9">
    <source>
        <dbReference type="SAM" id="Phobius"/>
    </source>
</evidence>
<reference evidence="11 12" key="1">
    <citation type="submission" date="2020-02" db="EMBL/GenBank/DDBJ databases">
        <title>Whole Genome Shotgun Sequence of Streptomyces sp. strain CWH03.</title>
        <authorList>
            <person name="Dohra H."/>
            <person name="Kodani S."/>
            <person name="Yamamura H."/>
        </authorList>
    </citation>
    <scope>NUCLEOTIDE SEQUENCE [LARGE SCALE GENOMIC DNA]</scope>
    <source>
        <strain evidence="11 12">CWH03</strain>
    </source>
</reference>
<dbReference type="RefSeq" id="WP_173261263.1">
    <property type="nucleotide sequence ID" value="NZ_BLLG01000001.1"/>
</dbReference>
<feature type="transmembrane region" description="Helical" evidence="9">
    <location>
        <begin position="459"/>
        <end position="481"/>
    </location>
</feature>
<proteinExistence type="predicted"/>
<evidence type="ECO:0000256" key="1">
    <source>
        <dbReference type="ARBA" id="ARBA00004651"/>
    </source>
</evidence>
<feature type="transmembrane region" description="Helical" evidence="9">
    <location>
        <begin position="225"/>
        <end position="243"/>
    </location>
</feature>
<organism evidence="11 12">
    <name type="scientific">Streptomyces pacificus</name>
    <dbReference type="NCBI Taxonomy" id="2705029"/>
    <lineage>
        <taxon>Bacteria</taxon>
        <taxon>Bacillati</taxon>
        <taxon>Actinomycetota</taxon>
        <taxon>Actinomycetes</taxon>
        <taxon>Kitasatosporales</taxon>
        <taxon>Streptomycetaceae</taxon>
        <taxon>Streptomyces</taxon>
    </lineage>
</organism>
<feature type="transmembrane region" description="Helical" evidence="9">
    <location>
        <begin position="190"/>
        <end position="213"/>
    </location>
</feature>
<dbReference type="SUPFAM" id="SSF103473">
    <property type="entry name" value="MFS general substrate transporter"/>
    <property type="match status" value="1"/>
</dbReference>
<dbReference type="PANTHER" id="PTHR42718">
    <property type="entry name" value="MAJOR FACILITATOR SUPERFAMILY MULTIDRUG TRANSPORTER MFSC"/>
    <property type="match status" value="1"/>
</dbReference>
<feature type="transmembrane region" description="Helical" evidence="9">
    <location>
        <begin position="104"/>
        <end position="122"/>
    </location>
</feature>
<keyword evidence="12" id="KW-1185">Reference proteome</keyword>
<dbReference type="PROSITE" id="PS50850">
    <property type="entry name" value="MFS"/>
    <property type="match status" value="1"/>
</dbReference>
<dbReference type="Pfam" id="PF07690">
    <property type="entry name" value="MFS_1"/>
    <property type="match status" value="1"/>
</dbReference>
<feature type="transmembrane region" description="Helical" evidence="9">
    <location>
        <begin position="249"/>
        <end position="270"/>
    </location>
</feature>
<name>A0A6A0AP48_9ACTN</name>
<evidence type="ECO:0000256" key="5">
    <source>
        <dbReference type="ARBA" id="ARBA00022989"/>
    </source>
</evidence>
<dbReference type="GO" id="GO:0022857">
    <property type="term" value="F:transmembrane transporter activity"/>
    <property type="evidence" value="ECO:0007669"/>
    <property type="project" value="InterPro"/>
</dbReference>
<dbReference type="InterPro" id="IPR020846">
    <property type="entry name" value="MFS_dom"/>
</dbReference>
<evidence type="ECO:0000313" key="11">
    <source>
        <dbReference type="EMBL" id="GFH34408.1"/>
    </source>
</evidence>
<dbReference type="EMBL" id="BLLG01000001">
    <property type="protein sequence ID" value="GFH34408.1"/>
    <property type="molecule type" value="Genomic_DNA"/>
</dbReference>
<dbReference type="Gene3D" id="1.20.1720.10">
    <property type="entry name" value="Multidrug resistance protein D"/>
    <property type="match status" value="1"/>
</dbReference>
<comment type="caution">
    <text evidence="11">The sequence shown here is derived from an EMBL/GenBank/DDBJ whole genome shotgun (WGS) entry which is preliminary data.</text>
</comment>
<accession>A0A6A0AP48</accession>
<keyword evidence="5 9" id="KW-1133">Transmembrane helix</keyword>
<keyword evidence="3" id="KW-1003">Cell membrane</keyword>
<keyword evidence="4 9" id="KW-0812">Transmembrane</keyword>
<feature type="transmembrane region" description="Helical" evidence="9">
    <location>
        <begin position="75"/>
        <end position="92"/>
    </location>
</feature>
<gene>
    <name evidence="11" type="ORF">SCWH03_06220</name>
</gene>
<feature type="transmembrane region" description="Helical" evidence="9">
    <location>
        <begin position="357"/>
        <end position="373"/>
    </location>
</feature>
<dbReference type="Proteomes" id="UP000484988">
    <property type="component" value="Unassembled WGS sequence"/>
</dbReference>
<dbReference type="CDD" id="cd17321">
    <property type="entry name" value="MFS_MMR_MDR_like"/>
    <property type="match status" value="1"/>
</dbReference>
<evidence type="ECO:0000259" key="10">
    <source>
        <dbReference type="PROSITE" id="PS50850"/>
    </source>
</evidence>
<evidence type="ECO:0000256" key="6">
    <source>
        <dbReference type="ARBA" id="ARBA00023136"/>
    </source>
</evidence>
<dbReference type="PANTHER" id="PTHR42718:SF46">
    <property type="entry name" value="BLR6921 PROTEIN"/>
    <property type="match status" value="1"/>
</dbReference>
<dbReference type="GO" id="GO:0046677">
    <property type="term" value="P:response to antibiotic"/>
    <property type="evidence" value="ECO:0007669"/>
    <property type="project" value="UniProtKB-KW"/>
</dbReference>
<dbReference type="Gene3D" id="1.20.1250.20">
    <property type="entry name" value="MFS general substrate transporter like domains"/>
    <property type="match status" value="1"/>
</dbReference>
<evidence type="ECO:0000256" key="2">
    <source>
        <dbReference type="ARBA" id="ARBA00022448"/>
    </source>
</evidence>
<dbReference type="InterPro" id="IPR036259">
    <property type="entry name" value="MFS_trans_sf"/>
</dbReference>
<evidence type="ECO:0000256" key="7">
    <source>
        <dbReference type="ARBA" id="ARBA00023251"/>
    </source>
</evidence>
<evidence type="ECO:0000256" key="4">
    <source>
        <dbReference type="ARBA" id="ARBA00022692"/>
    </source>
</evidence>
<dbReference type="InterPro" id="IPR011701">
    <property type="entry name" value="MFS"/>
</dbReference>
<dbReference type="NCBIfam" id="TIGR00711">
    <property type="entry name" value="efflux_EmrB"/>
    <property type="match status" value="1"/>
</dbReference>
<dbReference type="GO" id="GO:0005886">
    <property type="term" value="C:plasma membrane"/>
    <property type="evidence" value="ECO:0007669"/>
    <property type="project" value="UniProtKB-SubCell"/>
</dbReference>
<keyword evidence="2" id="KW-0813">Transport</keyword>
<feature type="transmembrane region" description="Helical" evidence="9">
    <location>
        <begin position="162"/>
        <end position="184"/>
    </location>
</feature>
<keyword evidence="6 9" id="KW-0472">Membrane</keyword>
<dbReference type="InterPro" id="IPR004638">
    <property type="entry name" value="EmrB-like"/>
</dbReference>
<dbReference type="AlphaFoldDB" id="A0A6A0AP48"/>
<feature type="transmembrane region" description="Helical" evidence="9">
    <location>
        <begin position="291"/>
        <end position="312"/>
    </location>
</feature>
<protein>
    <submittedName>
        <fullName evidence="11">MFS transporter</fullName>
    </submittedName>
</protein>
<evidence type="ECO:0000313" key="12">
    <source>
        <dbReference type="Proteomes" id="UP000484988"/>
    </source>
</evidence>
<feature type="transmembrane region" description="Helical" evidence="9">
    <location>
        <begin position="34"/>
        <end position="55"/>
    </location>
</feature>
<feature type="domain" description="Major facilitator superfamily (MFS) profile" evidence="10">
    <location>
        <begin position="37"/>
        <end position="485"/>
    </location>
</feature>
<feature type="transmembrane region" description="Helical" evidence="9">
    <location>
        <begin position="128"/>
        <end position="150"/>
    </location>
</feature>
<evidence type="ECO:0000256" key="8">
    <source>
        <dbReference type="SAM" id="MobiDB-lite"/>
    </source>
</evidence>
<sequence length="489" mass="50042">MSHVQRASPGTPDLGTPDPVPPAEGRADGPGQRMWAVVLAACAGQFLVVLDISVVNTALPSIRADLGLSAAELQWVVNAYSIVLAGFMLLGGRAGDLYGRKRMFLLGLGVFTVASLAGGLAQEGWQLLAARACQGLGAAVLAPSTLTLLTSAVPEGPARARAIATWTAVGAGGGAAGGLIGGVLTETLSWRWTLLVNVPIGAAVVVLGAWWLVESRAEERRRLDLPGAVLVTAGLATLAYGIVQTEQDGWTAPSALLPLSAGLVLLGAFVRAEALSKTPLMPLKLFRIRSVAAANAAMFTCGAAMFCMWYFMTLYAQNVLHYSPMEAGLALMPSSLAVVLGAKFAPRLMRTFGARHVAVLGVLVSAAGFGWQSTMDAHASYMTGIMLPGIVMMGGAGLAGTPLASLATSGAAPGDAGVVSGLINTSRVMGGALGLSVLATVAAARTGGSLSPEALTAGYALAFRTGTAILVGCVLMMLLWLPKDREHQA</sequence>